<name>A0A4Q9WGB6_STALU</name>
<dbReference type="AlphaFoldDB" id="A0A4Q9WGB6"/>
<proteinExistence type="predicted"/>
<gene>
    <name evidence="2" type="ORF">EQ812_01270</name>
</gene>
<keyword evidence="1" id="KW-1133">Transmembrane helix</keyword>
<dbReference type="Proteomes" id="UP000293637">
    <property type="component" value="Unassembled WGS sequence"/>
</dbReference>
<feature type="transmembrane region" description="Helical" evidence="1">
    <location>
        <begin position="224"/>
        <end position="244"/>
    </location>
</feature>
<dbReference type="EMBL" id="SCHB01000001">
    <property type="protein sequence ID" value="TBW73462.1"/>
    <property type="molecule type" value="Genomic_DNA"/>
</dbReference>
<dbReference type="Pfam" id="PF12730">
    <property type="entry name" value="ABC2_membrane_4"/>
    <property type="match status" value="1"/>
</dbReference>
<keyword evidence="1" id="KW-0472">Membrane</keyword>
<feature type="transmembrane region" description="Helical" evidence="1">
    <location>
        <begin position="166"/>
        <end position="192"/>
    </location>
</feature>
<evidence type="ECO:0000313" key="3">
    <source>
        <dbReference type="Proteomes" id="UP000293637"/>
    </source>
</evidence>
<feature type="transmembrane region" description="Helical" evidence="1">
    <location>
        <begin position="103"/>
        <end position="124"/>
    </location>
</feature>
<reference evidence="2 3" key="1">
    <citation type="journal article" date="2019" name="Sci. Transl. Med.">
        <title>Quorum sensing between bacterial species on the skin protects against epidermal injury in atopic dermatitis.</title>
        <authorList>
            <person name="Williams M.R."/>
        </authorList>
    </citation>
    <scope>NUCLEOTIDE SEQUENCE [LARGE SCALE GENOMIC DNA]</scope>
    <source>
        <strain evidence="2 3">E7</strain>
    </source>
</reference>
<evidence type="ECO:0000313" key="2">
    <source>
        <dbReference type="EMBL" id="TBW73462.1"/>
    </source>
</evidence>
<comment type="caution">
    <text evidence="2">The sequence shown here is derived from an EMBL/GenBank/DDBJ whole genome shotgun (WGS) entry which is preliminary data.</text>
</comment>
<feature type="transmembrane region" description="Helical" evidence="1">
    <location>
        <begin position="136"/>
        <end position="159"/>
    </location>
</feature>
<feature type="transmembrane region" description="Helical" evidence="1">
    <location>
        <begin position="57"/>
        <end position="76"/>
    </location>
</feature>
<evidence type="ECO:0000256" key="1">
    <source>
        <dbReference type="SAM" id="Phobius"/>
    </source>
</evidence>
<dbReference type="NCBIfam" id="TIGR03732">
    <property type="entry name" value="lanti_perm_MutE"/>
    <property type="match status" value="1"/>
</dbReference>
<protein>
    <submittedName>
        <fullName evidence="2">Lantibiotic immunity ABC transporter MutE/EpiE family permease subunit</fullName>
    </submittedName>
</protein>
<organism evidence="2 3">
    <name type="scientific">Staphylococcus lugdunensis</name>
    <dbReference type="NCBI Taxonomy" id="28035"/>
    <lineage>
        <taxon>Bacteria</taxon>
        <taxon>Bacillati</taxon>
        <taxon>Bacillota</taxon>
        <taxon>Bacilli</taxon>
        <taxon>Bacillales</taxon>
        <taxon>Staphylococcaceae</taxon>
        <taxon>Staphylococcus</taxon>
    </lineage>
</organism>
<accession>A0A4Q9WGB6</accession>
<dbReference type="CDD" id="cd21807">
    <property type="entry name" value="ABC-2_lan_permease_MutE_EpiE-like"/>
    <property type="match status" value="1"/>
</dbReference>
<dbReference type="InterPro" id="IPR021205">
    <property type="entry name" value="Lanti_perm_SpaE/MutE/EpiE-like"/>
</dbReference>
<sequence>MMKNLKTELLKLKSSSAMYMLISSPLIFLAFAIFTALFAQGQPNKNELSPYLSLTFNLWPFFVIPILTCIVANSLLNMEIKNNHFSYYKSNNWSINSMIKNKIIVTIIGFIIHAILIFIVSMIGNALTSGAPINPLLIFVTITLILISSLSLIPINFILVRNTGVFLAIFLNLFLSILSIITITMTKIFWILPWSYIGRIPLITLSLHPNGTLLSKSSPFFNDLHALLIVLIVSTIYFVAFFFLNNNKSWRIK</sequence>
<keyword evidence="1" id="KW-0812">Transmembrane</keyword>